<dbReference type="InterPro" id="IPR000890">
    <property type="entry name" value="Aliphatic_acid_kin_short-chain"/>
</dbReference>
<dbReference type="PROSITE" id="PS01075">
    <property type="entry name" value="ACETATE_KINASE_1"/>
    <property type="match status" value="1"/>
</dbReference>
<evidence type="ECO:0000313" key="13">
    <source>
        <dbReference type="Proteomes" id="UP000503820"/>
    </source>
</evidence>
<dbReference type="HAMAP" id="MF_00542">
    <property type="entry name" value="Butyrate_kinase"/>
    <property type="match status" value="1"/>
</dbReference>
<dbReference type="GO" id="GO:0005524">
    <property type="term" value="F:ATP binding"/>
    <property type="evidence" value="ECO:0007669"/>
    <property type="project" value="UniProtKB-KW"/>
</dbReference>
<keyword evidence="4 9" id="KW-0808">Transferase</keyword>
<dbReference type="PANTHER" id="PTHR21060:SF3">
    <property type="entry name" value="BUTYRATE KINASE 2-RELATED"/>
    <property type="match status" value="1"/>
</dbReference>
<evidence type="ECO:0000256" key="1">
    <source>
        <dbReference type="ARBA" id="ARBA00004496"/>
    </source>
</evidence>
<dbReference type="NCBIfam" id="TIGR02707">
    <property type="entry name" value="butyr_kinase"/>
    <property type="match status" value="1"/>
</dbReference>
<dbReference type="Gene3D" id="3.30.420.40">
    <property type="match status" value="2"/>
</dbReference>
<evidence type="ECO:0000256" key="2">
    <source>
        <dbReference type="ARBA" id="ARBA00008748"/>
    </source>
</evidence>
<dbReference type="GO" id="GO:0047761">
    <property type="term" value="F:butyrate kinase activity"/>
    <property type="evidence" value="ECO:0007669"/>
    <property type="project" value="UniProtKB-UniRule"/>
</dbReference>
<dbReference type="GO" id="GO:0005737">
    <property type="term" value="C:cytoplasm"/>
    <property type="evidence" value="ECO:0007669"/>
    <property type="project" value="UniProtKB-SubCell"/>
</dbReference>
<dbReference type="PRINTS" id="PR00471">
    <property type="entry name" value="ACETATEKNASE"/>
</dbReference>
<organism evidence="12 13">
    <name type="scientific">Desulfovibrio psychrotolerans</name>
    <dbReference type="NCBI Taxonomy" id="415242"/>
    <lineage>
        <taxon>Bacteria</taxon>
        <taxon>Pseudomonadati</taxon>
        <taxon>Thermodesulfobacteriota</taxon>
        <taxon>Desulfovibrionia</taxon>
        <taxon>Desulfovibrionales</taxon>
        <taxon>Desulfovibrionaceae</taxon>
        <taxon>Desulfovibrio</taxon>
    </lineage>
</organism>
<evidence type="ECO:0000256" key="3">
    <source>
        <dbReference type="ARBA" id="ARBA00022490"/>
    </source>
</evidence>
<dbReference type="SUPFAM" id="SSF53067">
    <property type="entry name" value="Actin-like ATPase domain"/>
    <property type="match status" value="2"/>
</dbReference>
<dbReference type="PIRSF" id="PIRSF036458">
    <property type="entry name" value="Butyrate_kin"/>
    <property type="match status" value="1"/>
</dbReference>
<evidence type="ECO:0000256" key="4">
    <source>
        <dbReference type="ARBA" id="ARBA00022679"/>
    </source>
</evidence>
<keyword evidence="6 9" id="KW-0418">Kinase</keyword>
<evidence type="ECO:0000256" key="8">
    <source>
        <dbReference type="ARBA" id="ARBA00048596"/>
    </source>
</evidence>
<dbReference type="NCBIfam" id="NF002834">
    <property type="entry name" value="PRK03011.1-5"/>
    <property type="match status" value="1"/>
</dbReference>
<dbReference type="EC" id="2.7.2.7" evidence="9"/>
<dbReference type="Pfam" id="PF00871">
    <property type="entry name" value="Acetate_kinase"/>
    <property type="match status" value="1"/>
</dbReference>
<dbReference type="InterPro" id="IPR043129">
    <property type="entry name" value="ATPase_NBD"/>
</dbReference>
<dbReference type="EMBL" id="BLVP01000008">
    <property type="protein sequence ID" value="GFM36938.1"/>
    <property type="molecule type" value="Genomic_DNA"/>
</dbReference>
<keyword evidence="13" id="KW-1185">Reference proteome</keyword>
<keyword evidence="7 9" id="KW-0067">ATP-binding</keyword>
<comment type="subcellular location">
    <subcellularLocation>
        <location evidence="1 9">Cytoplasm</location>
    </subcellularLocation>
</comment>
<dbReference type="GO" id="GO:0006083">
    <property type="term" value="P:acetate metabolic process"/>
    <property type="evidence" value="ECO:0007669"/>
    <property type="project" value="TreeGrafter"/>
</dbReference>
<evidence type="ECO:0000256" key="6">
    <source>
        <dbReference type="ARBA" id="ARBA00022777"/>
    </source>
</evidence>
<dbReference type="GO" id="GO:0008776">
    <property type="term" value="F:acetate kinase activity"/>
    <property type="evidence" value="ECO:0007669"/>
    <property type="project" value="TreeGrafter"/>
</dbReference>
<dbReference type="PROSITE" id="PS01076">
    <property type="entry name" value="ACETATE_KINASE_2"/>
    <property type="match status" value="1"/>
</dbReference>
<keyword evidence="3 9" id="KW-0963">Cytoplasm</keyword>
<evidence type="ECO:0000256" key="7">
    <source>
        <dbReference type="ARBA" id="ARBA00022840"/>
    </source>
</evidence>
<feature type="region of interest" description="Disordered" evidence="11">
    <location>
        <begin position="1"/>
        <end position="23"/>
    </location>
</feature>
<dbReference type="AlphaFoldDB" id="A0A7J0BTE3"/>
<reference evidence="12 13" key="1">
    <citation type="submission" date="2020-05" db="EMBL/GenBank/DDBJ databases">
        <title>Draft genome sequence of Desulfovibrio psychrotolerans JS1T.</title>
        <authorList>
            <person name="Ueno A."/>
            <person name="Tamazawa S."/>
            <person name="Tamamura S."/>
            <person name="Murakami T."/>
            <person name="Kiyama T."/>
            <person name="Inomata H."/>
            <person name="Amano Y."/>
            <person name="Miyakawa K."/>
            <person name="Tamaki H."/>
            <person name="Naganuma T."/>
            <person name="Kaneko K."/>
        </authorList>
    </citation>
    <scope>NUCLEOTIDE SEQUENCE [LARGE SCALE GENOMIC DNA]</scope>
    <source>
        <strain evidence="12 13">JS1</strain>
    </source>
</reference>
<evidence type="ECO:0000256" key="9">
    <source>
        <dbReference type="HAMAP-Rule" id="MF_00542"/>
    </source>
</evidence>
<dbReference type="InterPro" id="IPR011245">
    <property type="entry name" value="Butyrate_kin"/>
</dbReference>
<comment type="similarity">
    <text evidence="2 9 10">Belongs to the acetokinase family.</text>
</comment>
<gene>
    <name evidence="9 12" type="primary">buk</name>
    <name evidence="12" type="ORF">DSM19430T_16220</name>
</gene>
<evidence type="ECO:0000256" key="10">
    <source>
        <dbReference type="RuleBase" id="RU003835"/>
    </source>
</evidence>
<evidence type="ECO:0000256" key="11">
    <source>
        <dbReference type="SAM" id="MobiDB-lite"/>
    </source>
</evidence>
<comment type="caution">
    <text evidence="12">The sequence shown here is derived from an EMBL/GenBank/DDBJ whole genome shotgun (WGS) entry which is preliminary data.</text>
</comment>
<name>A0A7J0BTE3_9BACT</name>
<evidence type="ECO:0000313" key="12">
    <source>
        <dbReference type="EMBL" id="GFM36938.1"/>
    </source>
</evidence>
<proteinExistence type="inferred from homology"/>
<protein>
    <recommendedName>
        <fullName evidence="9">Probable butyrate kinase</fullName>
        <shortName evidence="9">BK</shortName>
        <ecNumber evidence="9">2.7.2.7</ecNumber>
    </recommendedName>
    <alternativeName>
        <fullName evidence="9">Branched-chain carboxylic acid kinase</fullName>
    </alternativeName>
</protein>
<dbReference type="CDD" id="cd24011">
    <property type="entry name" value="ASKHA_NBD_BK"/>
    <property type="match status" value="1"/>
</dbReference>
<comment type="catalytic activity">
    <reaction evidence="8 9">
        <text>butanoate + ATP = butanoyl phosphate + ADP</text>
        <dbReference type="Rhea" id="RHEA:13585"/>
        <dbReference type="ChEBI" id="CHEBI:17968"/>
        <dbReference type="ChEBI" id="CHEBI:30616"/>
        <dbReference type="ChEBI" id="CHEBI:58079"/>
        <dbReference type="ChEBI" id="CHEBI:456216"/>
        <dbReference type="EC" id="2.7.2.7"/>
    </reaction>
</comment>
<accession>A0A7J0BTE3</accession>
<dbReference type="Proteomes" id="UP000503820">
    <property type="component" value="Unassembled WGS sequence"/>
</dbReference>
<keyword evidence="5 9" id="KW-0547">Nucleotide-binding</keyword>
<evidence type="ECO:0000256" key="5">
    <source>
        <dbReference type="ARBA" id="ARBA00022741"/>
    </source>
</evidence>
<dbReference type="InterPro" id="IPR023865">
    <property type="entry name" value="Aliphatic_acid_kinase_CS"/>
</dbReference>
<dbReference type="PANTHER" id="PTHR21060">
    <property type="entry name" value="ACETATE KINASE"/>
    <property type="match status" value="1"/>
</dbReference>
<sequence length="399" mass="42653">MTPAHQSIPPHAGERAQQAGAAQQVRNQGLHILAINPGSTSTKVALYDAETELFSHTVEHDKATLRRYESVAEQLPLRRAAIVDALESHGYGTAPLAAVVGRGGLLAPMRGGAWRVTQPMLDDLACARHGEHPCNLGAPLAREFALLHGVEAIIVDPVVTDELDPVARISGLPELPRRSVFHALSQRAAARTAARRLGIAYEAGKFLVCHMGGGISVAAHRHGRICDVVNALDGDGPFSPERTGRLTALGVLQLVHEGTYTFEALRRVILKEGGLWAHLGTNDLREVERRMEAGDTAAAEVFEAMAYAIAKELVSLAPALLDGVENSRGQGGVDAVVITGGMARSVRLVERLRRRAGFVAPFVVLPDVEEMQALAAGALRVLRGEEVPREYTGTGQDLL</sequence>
<dbReference type="RefSeq" id="WP_174409605.1">
    <property type="nucleotide sequence ID" value="NZ_BLVP01000008.1"/>
</dbReference>